<sequence>MTTAPARRVSTPPALRAFHKPTRPDAPALLVFPHAGGGASSYRELSGLLSAHFDVRIMQYPGRQDRMREPAATDLTDLAAEAFEAVLADEGLVGRTVVAFGHSMGSIVAFELTRRLQDAGRAPARLVVSAATAPSRVAALPKHPDSDEELMAHLSGLQGTGGAVMNSESVMRMALPALRADYRAFDAYDCPVDARVAVPIQVIGGADDPIIKPFQLHSWTDHADTVDVSIVDGGHFYLNEHPRELVDILAAAVPR</sequence>
<evidence type="ECO:0000313" key="5">
    <source>
        <dbReference type="EMBL" id="ALG86108.1"/>
    </source>
</evidence>
<organism evidence="5 6">
    <name type="scientific">Gordonia phthalatica</name>
    <dbReference type="NCBI Taxonomy" id="1136941"/>
    <lineage>
        <taxon>Bacteria</taxon>
        <taxon>Bacillati</taxon>
        <taxon>Actinomycetota</taxon>
        <taxon>Actinomycetes</taxon>
        <taxon>Mycobacteriales</taxon>
        <taxon>Gordoniaceae</taxon>
        <taxon>Gordonia</taxon>
    </lineage>
</organism>
<dbReference type="KEGG" id="goq:ACH46_18415"/>
<protein>
    <recommendedName>
        <fullName evidence="2">Thioesterase TesA</fullName>
    </recommendedName>
</protein>
<keyword evidence="6" id="KW-1185">Reference proteome</keyword>
<dbReference type="InterPro" id="IPR012223">
    <property type="entry name" value="TEII"/>
</dbReference>
<evidence type="ECO:0000256" key="2">
    <source>
        <dbReference type="ARBA" id="ARBA00015007"/>
    </source>
</evidence>
<proteinExistence type="inferred from homology"/>
<dbReference type="InterPro" id="IPR001031">
    <property type="entry name" value="Thioesterase"/>
</dbReference>
<comment type="similarity">
    <text evidence="1">Belongs to the thioesterase family.</text>
</comment>
<reference evidence="6" key="1">
    <citation type="submission" date="2015-06" db="EMBL/GenBank/DDBJ databases">
        <title>Complete genome sequence and metabolic analysis of phthalate degradation pathway in Gordonia sp. QH-11.</title>
        <authorList>
            <person name="Jin D."/>
            <person name="Kong X."/>
            <person name="Bai Z."/>
        </authorList>
    </citation>
    <scope>NUCLEOTIDE SEQUENCE [LARGE SCALE GENOMIC DNA]</scope>
    <source>
        <strain evidence="6">QH-11</strain>
    </source>
</reference>
<evidence type="ECO:0000256" key="3">
    <source>
        <dbReference type="ARBA" id="ARBA00024293"/>
    </source>
</evidence>
<dbReference type="Pfam" id="PF00975">
    <property type="entry name" value="Thioesterase"/>
    <property type="match status" value="1"/>
</dbReference>
<dbReference type="PATRIC" id="fig|1136941.3.peg.3768"/>
<gene>
    <name evidence="5" type="ORF">ACH46_18415</name>
</gene>
<feature type="domain" description="Thioesterase" evidence="4">
    <location>
        <begin position="29"/>
        <end position="250"/>
    </location>
</feature>
<dbReference type="AlphaFoldDB" id="A0A0N9N6C1"/>
<name>A0A0N9N6C1_9ACTN</name>
<dbReference type="EMBL" id="CP011853">
    <property type="protein sequence ID" value="ALG86108.1"/>
    <property type="molecule type" value="Genomic_DNA"/>
</dbReference>
<accession>A0A0N9N6C1</accession>
<dbReference type="PANTHER" id="PTHR11487">
    <property type="entry name" value="THIOESTERASE"/>
    <property type="match status" value="1"/>
</dbReference>
<dbReference type="SUPFAM" id="SSF53474">
    <property type="entry name" value="alpha/beta-Hydrolases"/>
    <property type="match status" value="1"/>
</dbReference>
<dbReference type="InterPro" id="IPR029058">
    <property type="entry name" value="AB_hydrolase_fold"/>
</dbReference>
<dbReference type="STRING" id="1136941.ACH46_18415"/>
<evidence type="ECO:0000313" key="6">
    <source>
        <dbReference type="Proteomes" id="UP000063789"/>
    </source>
</evidence>
<evidence type="ECO:0000256" key="1">
    <source>
        <dbReference type="ARBA" id="ARBA00007169"/>
    </source>
</evidence>
<dbReference type="PANTHER" id="PTHR11487:SF0">
    <property type="entry name" value="S-ACYL FATTY ACID SYNTHASE THIOESTERASE, MEDIUM CHAIN"/>
    <property type="match status" value="1"/>
</dbReference>
<dbReference type="GO" id="GO:0008610">
    <property type="term" value="P:lipid biosynthetic process"/>
    <property type="evidence" value="ECO:0007669"/>
    <property type="project" value="TreeGrafter"/>
</dbReference>
<reference evidence="5 6" key="2">
    <citation type="journal article" date="2017" name="Int. J. Syst. Evol. Microbiol.">
        <title>Gordonia phthalatica sp. nov., a di-n-butyl phthalate-degrading bacterium isolated from activated sludge.</title>
        <authorList>
            <person name="Jin D."/>
            <person name="Kong X."/>
            <person name="Jia M."/>
            <person name="Yu X."/>
            <person name="Wang X."/>
            <person name="Zhuang X."/>
            <person name="Deng Y."/>
            <person name="Bai Z."/>
        </authorList>
    </citation>
    <scope>NUCLEOTIDE SEQUENCE [LARGE SCALE GENOMIC DNA]</scope>
    <source>
        <strain evidence="5 6">QH-11</strain>
    </source>
</reference>
<evidence type="ECO:0000259" key="4">
    <source>
        <dbReference type="Pfam" id="PF00975"/>
    </source>
</evidence>
<dbReference type="Proteomes" id="UP000063789">
    <property type="component" value="Chromosome"/>
</dbReference>
<dbReference type="OrthoDB" id="8480037at2"/>
<dbReference type="RefSeq" id="WP_062394208.1">
    <property type="nucleotide sequence ID" value="NZ_CP011853.1"/>
</dbReference>
<dbReference type="Gene3D" id="3.40.50.1820">
    <property type="entry name" value="alpha/beta hydrolase"/>
    <property type="match status" value="1"/>
</dbReference>
<comment type="catalytic activity">
    <reaction evidence="3">
        <text>a fatty acyl-CoA + H2O = a fatty acid + CoA + H(+)</text>
        <dbReference type="Rhea" id="RHEA:16781"/>
        <dbReference type="ChEBI" id="CHEBI:15377"/>
        <dbReference type="ChEBI" id="CHEBI:15378"/>
        <dbReference type="ChEBI" id="CHEBI:28868"/>
        <dbReference type="ChEBI" id="CHEBI:57287"/>
        <dbReference type="ChEBI" id="CHEBI:77636"/>
    </reaction>
</comment>